<organism evidence="1 2">
    <name type="scientific">[Clostridium] fimetarium</name>
    <dbReference type="NCBI Taxonomy" id="99656"/>
    <lineage>
        <taxon>Bacteria</taxon>
        <taxon>Bacillati</taxon>
        <taxon>Bacillota</taxon>
        <taxon>Clostridia</taxon>
        <taxon>Lachnospirales</taxon>
        <taxon>Lachnospiraceae</taxon>
    </lineage>
</organism>
<name>A0A1I0R867_9FIRM</name>
<proteinExistence type="predicted"/>
<dbReference type="EMBL" id="FOJI01000012">
    <property type="protein sequence ID" value="SEW36881.1"/>
    <property type="molecule type" value="Genomic_DNA"/>
</dbReference>
<keyword evidence="2" id="KW-1185">Reference proteome</keyword>
<dbReference type="Proteomes" id="UP000199701">
    <property type="component" value="Unassembled WGS sequence"/>
</dbReference>
<gene>
    <name evidence="1" type="ORF">SAMN05421659_112145</name>
</gene>
<accession>A0A1I0R867</accession>
<dbReference type="AlphaFoldDB" id="A0A1I0R867"/>
<evidence type="ECO:0000313" key="1">
    <source>
        <dbReference type="EMBL" id="SEW36881.1"/>
    </source>
</evidence>
<evidence type="ECO:0000313" key="2">
    <source>
        <dbReference type="Proteomes" id="UP000199701"/>
    </source>
</evidence>
<reference evidence="1 2" key="1">
    <citation type="submission" date="2016-10" db="EMBL/GenBank/DDBJ databases">
        <authorList>
            <person name="de Groot N.N."/>
        </authorList>
    </citation>
    <scope>NUCLEOTIDE SEQUENCE [LARGE SCALE GENOMIC DNA]</scope>
    <source>
        <strain evidence="1 2">DSM 9179</strain>
    </source>
</reference>
<sequence>MELGRELIKQVEISNPEIKYPAPTPHGWRKTQMPEEKFQKKIIHVLNCTHLPLLPCAIVCRRLTHLFVSNRMQTIAYGCRGNSEQEHMYYFFVRFKTYFIDSIYLFRKSSRSGLLSIFKAK</sequence>
<protein>
    <submittedName>
        <fullName evidence="1">Uncharacterized protein</fullName>
    </submittedName>
</protein>